<protein>
    <recommendedName>
        <fullName evidence="1">Methyltransferase domain-containing protein</fullName>
    </recommendedName>
</protein>
<dbReference type="CDD" id="cd02440">
    <property type="entry name" value="AdoMet_MTases"/>
    <property type="match status" value="1"/>
</dbReference>
<accession>A0A7I9VKE5</accession>
<dbReference type="InterPro" id="IPR041698">
    <property type="entry name" value="Methyltransf_25"/>
</dbReference>
<dbReference type="SUPFAM" id="SSF53335">
    <property type="entry name" value="S-adenosyl-L-methionine-dependent methyltransferases"/>
    <property type="match status" value="1"/>
</dbReference>
<evidence type="ECO:0000259" key="1">
    <source>
        <dbReference type="Pfam" id="PF13649"/>
    </source>
</evidence>
<gene>
    <name evidence="2" type="ORF">AMYX_16270</name>
</gene>
<organism evidence="2 3">
    <name type="scientific">Anaeromyxobacter diazotrophicus</name>
    <dbReference type="NCBI Taxonomy" id="2590199"/>
    <lineage>
        <taxon>Bacteria</taxon>
        <taxon>Pseudomonadati</taxon>
        <taxon>Myxococcota</taxon>
        <taxon>Myxococcia</taxon>
        <taxon>Myxococcales</taxon>
        <taxon>Cystobacterineae</taxon>
        <taxon>Anaeromyxobacteraceae</taxon>
        <taxon>Anaeromyxobacter</taxon>
    </lineage>
</organism>
<dbReference type="Proteomes" id="UP000503640">
    <property type="component" value="Unassembled WGS sequence"/>
</dbReference>
<dbReference type="RefSeq" id="WP_176064354.1">
    <property type="nucleotide sequence ID" value="NZ_BJTG01000003.1"/>
</dbReference>
<dbReference type="Gene3D" id="3.40.50.150">
    <property type="entry name" value="Vaccinia Virus protein VP39"/>
    <property type="match status" value="1"/>
</dbReference>
<dbReference type="InterPro" id="IPR029063">
    <property type="entry name" value="SAM-dependent_MTases_sf"/>
</dbReference>
<reference evidence="3" key="1">
    <citation type="journal article" date="2020" name="Appl. Environ. Microbiol.">
        <title>Diazotrophic Anaeromyxobacter Isolates from Soils.</title>
        <authorList>
            <person name="Masuda Y."/>
            <person name="Yamanaka H."/>
            <person name="Xu Z.X."/>
            <person name="Shiratori Y."/>
            <person name="Aono T."/>
            <person name="Amachi S."/>
            <person name="Senoo K."/>
            <person name="Itoh H."/>
        </authorList>
    </citation>
    <scope>NUCLEOTIDE SEQUENCE [LARGE SCALE GENOMIC DNA]</scope>
    <source>
        <strain evidence="3">R267</strain>
    </source>
</reference>
<feature type="domain" description="Methyltransferase" evidence="1">
    <location>
        <begin position="49"/>
        <end position="138"/>
    </location>
</feature>
<evidence type="ECO:0000313" key="3">
    <source>
        <dbReference type="Proteomes" id="UP000503640"/>
    </source>
</evidence>
<dbReference type="Pfam" id="PF13649">
    <property type="entry name" value="Methyltransf_25"/>
    <property type="match status" value="1"/>
</dbReference>
<sequence>MARANPWSLVPAADYEAWMGPAGAGLTAPLSALFEKVYAARQPRRLAVLGVATGNGLEHVDPAVTRVVAAVDVNLSYLAVARQRFMRLGPSLQLLCADAEQVELEPGGFDLVHAAMVLEHLDPRALLPRAASWLAPGGALSVVLRLPGGDPVPAQPGAAALREAVEQTRLVPPEELRQLAAASGLAERRAFVVPLPGGRRLFTALYGRSGEGRP</sequence>
<keyword evidence="3" id="KW-1185">Reference proteome</keyword>
<comment type="caution">
    <text evidence="2">The sequence shown here is derived from an EMBL/GenBank/DDBJ whole genome shotgun (WGS) entry which is preliminary data.</text>
</comment>
<proteinExistence type="predicted"/>
<dbReference type="EMBL" id="BJTG01000003">
    <property type="protein sequence ID" value="GEJ56886.1"/>
    <property type="molecule type" value="Genomic_DNA"/>
</dbReference>
<name>A0A7I9VKE5_9BACT</name>
<dbReference type="AlphaFoldDB" id="A0A7I9VKE5"/>
<evidence type="ECO:0000313" key="2">
    <source>
        <dbReference type="EMBL" id="GEJ56886.1"/>
    </source>
</evidence>